<dbReference type="Pfam" id="PF02482">
    <property type="entry name" value="Ribosomal_S30AE"/>
    <property type="match status" value="1"/>
</dbReference>
<keyword evidence="6" id="KW-1185">Reference proteome</keyword>
<comment type="function">
    <text evidence="2">Required for dimerization of active 70S ribosomes into 100S ribosomes in stationary phase; 100S ribosomes are translationally inactive and sometimes present during exponential growth.</text>
</comment>
<evidence type="ECO:0000313" key="6">
    <source>
        <dbReference type="Proteomes" id="UP001197114"/>
    </source>
</evidence>
<dbReference type="Proteomes" id="UP001197114">
    <property type="component" value="Unassembled WGS sequence"/>
</dbReference>
<name>A0ABS6YQH4_9ACTN</name>
<evidence type="ECO:0000256" key="2">
    <source>
        <dbReference type="HAMAP-Rule" id="MF_00839"/>
    </source>
</evidence>
<dbReference type="SUPFAM" id="SSF69754">
    <property type="entry name" value="Ribosome binding protein Y (YfiA homologue)"/>
    <property type="match status" value="1"/>
</dbReference>
<proteinExistence type="inferred from homology"/>
<keyword evidence="1 2" id="KW-0810">Translation regulation</keyword>
<dbReference type="InterPro" id="IPR032528">
    <property type="entry name" value="Ribosom_S30AE_C"/>
</dbReference>
<reference evidence="5 6" key="1">
    <citation type="submission" date="2019-11" db="EMBL/GenBank/DDBJ databases">
        <authorList>
            <person name="Ay H."/>
        </authorList>
    </citation>
    <scope>NUCLEOTIDE SEQUENCE [LARGE SCALE GENOMIC DNA]</scope>
    <source>
        <strain evidence="5 6">BG9H</strain>
    </source>
</reference>
<sequence length="298" mass="31924">MPVDGSVASWALGVNGFPQSPAPVGWNLAHGGGGGGSHRVRGPGSHRGLVQKGDAPPSKRSNPGTEFCVDIVVKGRKTEVPERFRKHVAEKLKLDKIQKLDGKVISLDVEVSKETNPRQADRSDRVEITLRGRGPVIRAEASAADPYAALDLATAKLDASLRKQHEKRHNRRGNGRLSAAEVAERVPDAATLNGDGTLARDEEPDGVPVKRIGSLEIQGEGPLVVREKTHVAAPMSLDQALYEMELVGHDFYLFVDSESKEPSVVYRRHAYDYGVIRLNTDPMVAQAETGGGGGALGG</sequence>
<dbReference type="CDD" id="cd00552">
    <property type="entry name" value="RaiA"/>
    <property type="match status" value="1"/>
</dbReference>
<dbReference type="InterPro" id="IPR003489">
    <property type="entry name" value="RHF/RaiA"/>
</dbReference>
<evidence type="ECO:0000256" key="3">
    <source>
        <dbReference type="SAM" id="MobiDB-lite"/>
    </source>
</evidence>
<dbReference type="HAMAP" id="MF_00839">
    <property type="entry name" value="HPF"/>
    <property type="match status" value="1"/>
</dbReference>
<comment type="caution">
    <text evidence="5">The sequence shown here is derived from an EMBL/GenBank/DDBJ whole genome shotgun (WGS) entry which is preliminary data.</text>
</comment>
<dbReference type="PANTHER" id="PTHR33231">
    <property type="entry name" value="30S RIBOSOMAL PROTEIN"/>
    <property type="match status" value="1"/>
</dbReference>
<dbReference type="Pfam" id="PF16321">
    <property type="entry name" value="Ribosom_S30AE_C"/>
    <property type="match status" value="1"/>
</dbReference>
<dbReference type="Gene3D" id="3.30.160.100">
    <property type="entry name" value="Ribosome hibernation promotion factor-like"/>
    <property type="match status" value="1"/>
</dbReference>
<evidence type="ECO:0000256" key="1">
    <source>
        <dbReference type="ARBA" id="ARBA00022845"/>
    </source>
</evidence>
<dbReference type="EMBL" id="WMBF01000173">
    <property type="protein sequence ID" value="MBW5423279.1"/>
    <property type="molecule type" value="Genomic_DNA"/>
</dbReference>
<dbReference type="PANTHER" id="PTHR33231:SF1">
    <property type="entry name" value="30S RIBOSOMAL PROTEIN"/>
    <property type="match status" value="1"/>
</dbReference>
<dbReference type="Gene3D" id="3.30.505.50">
    <property type="entry name" value="Sigma 54 modulation/S30EA ribosomal protein, C-terminal domain"/>
    <property type="match status" value="1"/>
</dbReference>
<evidence type="ECO:0000313" key="5">
    <source>
        <dbReference type="EMBL" id="MBW5423279.1"/>
    </source>
</evidence>
<protein>
    <recommendedName>
        <fullName evidence="2">Ribosome hibernation promoting factor</fullName>
        <shortName evidence="2">HPF</shortName>
    </recommendedName>
</protein>
<accession>A0ABS6YQH4</accession>
<dbReference type="InterPro" id="IPR036567">
    <property type="entry name" value="RHF-like"/>
</dbReference>
<comment type="subunit">
    <text evidence="2">Interacts with 100S ribosomes.</text>
</comment>
<comment type="subcellular location">
    <subcellularLocation>
        <location evidence="2">Cytoplasm</location>
    </subcellularLocation>
</comment>
<dbReference type="InterPro" id="IPR038416">
    <property type="entry name" value="Ribosom_S30AE_C_sf"/>
</dbReference>
<dbReference type="InterPro" id="IPR034694">
    <property type="entry name" value="HPF_long/plastid"/>
</dbReference>
<comment type="similarity">
    <text evidence="2">Belongs to the HPF/YfiA ribosome-associated protein family. Long HPF subfamily.</text>
</comment>
<feature type="domain" description="Sigma 54 modulation/S30EA ribosomal protein C-terminal" evidence="4">
    <location>
        <begin position="221"/>
        <end position="275"/>
    </location>
</feature>
<organism evidence="5 6">
    <name type="scientific">Streptomyces anatolicus</name>
    <dbReference type="NCBI Taxonomy" id="2675858"/>
    <lineage>
        <taxon>Bacteria</taxon>
        <taxon>Bacillati</taxon>
        <taxon>Actinomycetota</taxon>
        <taxon>Actinomycetes</taxon>
        <taxon>Kitasatosporales</taxon>
        <taxon>Streptomycetaceae</taxon>
        <taxon>Streptomyces</taxon>
    </lineage>
</organism>
<evidence type="ECO:0000259" key="4">
    <source>
        <dbReference type="Pfam" id="PF16321"/>
    </source>
</evidence>
<keyword evidence="2" id="KW-0963">Cytoplasm</keyword>
<dbReference type="NCBIfam" id="TIGR00741">
    <property type="entry name" value="yfiA"/>
    <property type="match status" value="1"/>
</dbReference>
<dbReference type="InterPro" id="IPR050574">
    <property type="entry name" value="HPF/YfiA_ribosome-assoc"/>
</dbReference>
<feature type="region of interest" description="Disordered" evidence="3">
    <location>
        <begin position="30"/>
        <end position="63"/>
    </location>
</feature>
<gene>
    <name evidence="5" type="primary">raiA</name>
    <name evidence="2" type="synonym">hpf</name>
    <name evidence="5" type="ORF">GKQ77_17195</name>
</gene>